<keyword evidence="5" id="KW-1133">Transmembrane helix</keyword>
<keyword evidence="1 3" id="KW-0863">Zinc-finger</keyword>
<dbReference type="RefSeq" id="XP_005100405.1">
    <property type="nucleotide sequence ID" value="XM_005100348.3"/>
</dbReference>
<feature type="transmembrane region" description="Helical" evidence="5">
    <location>
        <begin position="370"/>
        <end position="391"/>
    </location>
</feature>
<feature type="transmembrane region" description="Helical" evidence="5">
    <location>
        <begin position="427"/>
        <end position="444"/>
    </location>
</feature>
<dbReference type="PANTHER" id="PTHR15302:SF0">
    <property type="entry name" value="E3 UBIQUITIN-PROTEIN LIGASE RNF103"/>
    <property type="match status" value="1"/>
</dbReference>
<gene>
    <name evidence="9 10" type="primary">LOC101849543</name>
</gene>
<evidence type="ECO:0000256" key="5">
    <source>
        <dbReference type="SAM" id="Phobius"/>
    </source>
</evidence>
<dbReference type="Gene3D" id="3.30.40.10">
    <property type="entry name" value="Zinc/RING finger domain, C3HC4 (zinc finger)"/>
    <property type="match status" value="1"/>
</dbReference>
<evidence type="ECO:0000313" key="8">
    <source>
        <dbReference type="Proteomes" id="UP000694888"/>
    </source>
</evidence>
<dbReference type="InterPro" id="IPR001841">
    <property type="entry name" value="Znf_RING"/>
</dbReference>
<keyword evidence="8" id="KW-1185">Reference proteome</keyword>
<dbReference type="SUPFAM" id="SSF57850">
    <property type="entry name" value="RING/U-box"/>
    <property type="match status" value="1"/>
</dbReference>
<evidence type="ECO:0000313" key="10">
    <source>
        <dbReference type="RefSeq" id="XP_035826165.1"/>
    </source>
</evidence>
<dbReference type="RefSeq" id="XP_035826165.1">
    <property type="nucleotide sequence ID" value="XM_035970272.1"/>
</dbReference>
<evidence type="ECO:0000313" key="9">
    <source>
        <dbReference type="RefSeq" id="XP_005100405.1"/>
    </source>
</evidence>
<sequence length="840" mass="93946">MWLKVFLLMAYILLLFVLSRVLEALSWCEVGYGGVLSRQLLDPMALSVAKLKALLEQRGVSYEHVVEKSELTSLVESSGQLTSAEVELATAEEKTVVQTNFTSGAHFIEQVEDAKDSVWLVQVVLHQDQLRIVGDARWKAVRRKVSKFGVHTGLLDCSLDIRYCDQKGWRSPFLLLALPSQFEKKASIAMHNYSGPVREAVVMHWLRDRLAERLEHITDPVTFHYKWQNFTKDPLDPEIHAVLFTKASRPPLFYSALSVKFPGRVKFGIVNLNSPVMKLALWNHVLQKEKIWRLPAYVVYSAEGKYVYGHKGGEHFSFTSMERFLKFLHPCLNDVFIISFCVANIMSWFEPLISNCGILKRFRKLIWCTFKYNIIVIMLWLPIIGIFQMPYLDRVPLSFLKLERMFSTSYLGTIFRGDCAFYFDRPLYIYVTFILYLVAVTLLCKRYRENEDEAEDWFNFSHMATLAHLRPNDFIEPMRISGYDLIGGLEVFGSRLSQPSLWLQPTISSEYIQYLPTWRYTPVPIAKLAAENAARMHSTLTTICKTSSSNTCCVASSTHNTETVHHCKLSHQDTLSVPAPSSTSNPEICCVCASCFQSSKNFAVSGNCQVQASVSSPNPTEATGSGADPLSQPHCKCHPCCSHHTPAIAAYSSSVTSQSQSQKPPYASMQENLSTGPCCSPTQPTKNESQSVPVGQTSESLGTSHQGQSAQLSERPATSNNSGVSVSTISSTTPCSTLSSNASSSTNLNTLIQSNGFPSSSTAARGLVIRPSGFPPGYVESHQCVICLEEYVPLTVLCGLPCGHVFHETCIFSWLNREKHFCPMCRWPSYKLPETASGRM</sequence>
<feature type="transmembrane region" description="Helical" evidence="5">
    <location>
        <begin position="327"/>
        <end position="349"/>
    </location>
</feature>
<dbReference type="Proteomes" id="UP000694888">
    <property type="component" value="Unplaced"/>
</dbReference>
<evidence type="ECO:0000256" key="3">
    <source>
        <dbReference type="PROSITE-ProRule" id="PRU00175"/>
    </source>
</evidence>
<dbReference type="PROSITE" id="PS50089">
    <property type="entry name" value="ZF_RING_2"/>
    <property type="match status" value="1"/>
</dbReference>
<evidence type="ECO:0000256" key="4">
    <source>
        <dbReference type="SAM" id="MobiDB-lite"/>
    </source>
</evidence>
<name>A0ABM1VUS3_APLCA</name>
<proteinExistence type="predicted"/>
<feature type="chain" id="PRO_5045023429" evidence="6">
    <location>
        <begin position="25"/>
        <end position="840"/>
    </location>
</feature>
<dbReference type="InterPro" id="IPR013083">
    <property type="entry name" value="Znf_RING/FYVE/PHD"/>
</dbReference>
<evidence type="ECO:0000256" key="1">
    <source>
        <dbReference type="ARBA" id="ARBA00022771"/>
    </source>
</evidence>
<dbReference type="CDD" id="cd16473">
    <property type="entry name" value="RING-H2_RNF103"/>
    <property type="match status" value="1"/>
</dbReference>
<evidence type="ECO:0000256" key="6">
    <source>
        <dbReference type="SAM" id="SignalP"/>
    </source>
</evidence>
<feature type="compositionally biased region" description="Low complexity" evidence="4">
    <location>
        <begin position="652"/>
        <end position="662"/>
    </location>
</feature>
<accession>A0ABM1VUS3</accession>
<organism evidence="8 10">
    <name type="scientific">Aplysia californica</name>
    <name type="common">California sea hare</name>
    <dbReference type="NCBI Taxonomy" id="6500"/>
    <lineage>
        <taxon>Eukaryota</taxon>
        <taxon>Metazoa</taxon>
        <taxon>Spiralia</taxon>
        <taxon>Lophotrochozoa</taxon>
        <taxon>Mollusca</taxon>
        <taxon>Gastropoda</taxon>
        <taxon>Heterobranchia</taxon>
        <taxon>Euthyneura</taxon>
        <taxon>Tectipleura</taxon>
        <taxon>Aplysiida</taxon>
        <taxon>Aplysioidea</taxon>
        <taxon>Aplysiidae</taxon>
        <taxon>Aplysia</taxon>
    </lineage>
</organism>
<feature type="signal peptide" evidence="6">
    <location>
        <begin position="1"/>
        <end position="24"/>
    </location>
</feature>
<dbReference type="SMART" id="SM00184">
    <property type="entry name" value="RING"/>
    <property type="match status" value="1"/>
</dbReference>
<keyword evidence="5" id="KW-0812">Transmembrane</keyword>
<reference evidence="9 10" key="1">
    <citation type="submission" date="2025-05" db="UniProtKB">
        <authorList>
            <consortium name="RefSeq"/>
        </authorList>
    </citation>
    <scope>IDENTIFICATION</scope>
</reference>
<dbReference type="InterPro" id="IPR042494">
    <property type="entry name" value="RNF103"/>
</dbReference>
<evidence type="ECO:0000256" key="2">
    <source>
        <dbReference type="ARBA" id="ARBA00022833"/>
    </source>
</evidence>
<feature type="compositionally biased region" description="Polar residues" evidence="4">
    <location>
        <begin position="669"/>
        <end position="712"/>
    </location>
</feature>
<dbReference type="GeneID" id="101849543"/>
<feature type="region of interest" description="Disordered" evidence="4">
    <location>
        <begin position="652"/>
        <end position="726"/>
    </location>
</feature>
<feature type="domain" description="RING-type" evidence="7">
    <location>
        <begin position="784"/>
        <end position="826"/>
    </location>
</feature>
<keyword evidence="1 3" id="KW-0479">Metal-binding</keyword>
<evidence type="ECO:0000259" key="7">
    <source>
        <dbReference type="PROSITE" id="PS50089"/>
    </source>
</evidence>
<protein>
    <submittedName>
        <fullName evidence="9 10">E3 ubiquitin-protein ligase RNF103</fullName>
    </submittedName>
</protein>
<dbReference type="Pfam" id="PF13639">
    <property type="entry name" value="zf-RING_2"/>
    <property type="match status" value="1"/>
</dbReference>
<keyword evidence="2" id="KW-0862">Zinc</keyword>
<keyword evidence="5" id="KW-0472">Membrane</keyword>
<keyword evidence="6" id="KW-0732">Signal</keyword>
<dbReference type="PANTHER" id="PTHR15302">
    <property type="entry name" value="E3 UBIQUITIN-PROTEIN LIGASE RNF103"/>
    <property type="match status" value="1"/>
</dbReference>